<name>Q3SSD2_NITWN</name>
<evidence type="ECO:0008006" key="4">
    <source>
        <dbReference type="Google" id="ProtNLM"/>
    </source>
</evidence>
<dbReference type="HOGENOM" id="CLU_1957278_0_0_5"/>
<dbReference type="Proteomes" id="UP000002531">
    <property type="component" value="Chromosome"/>
</dbReference>
<keyword evidence="3" id="KW-1185">Reference proteome</keyword>
<feature type="compositionally biased region" description="Basic and acidic residues" evidence="1">
    <location>
        <begin position="9"/>
        <end position="21"/>
    </location>
</feature>
<gene>
    <name evidence="2" type="ordered locus">Nwi_1548</name>
</gene>
<sequence>MSMPTVSDYDARRGSARSRGYDGRWDRAAKQFKWKHPLCLGCKAEGRVTPTAVVDHVVPHRGDMVLFWDQDRWQSSCDFHHNVVKQQLEHMFDRGALPEAELWLDSATAVAISRRERAVIGVDGWVGG</sequence>
<dbReference type="EMBL" id="CP000115">
    <property type="protein sequence ID" value="ABA04809.1"/>
    <property type="molecule type" value="Genomic_DNA"/>
</dbReference>
<proteinExistence type="predicted"/>
<organism evidence="2 3">
    <name type="scientific">Nitrobacter winogradskyi (strain ATCC 25391 / DSM 10237 / CIP 104748 / NCIMB 11846 / Nb-255)</name>
    <dbReference type="NCBI Taxonomy" id="323098"/>
    <lineage>
        <taxon>Bacteria</taxon>
        <taxon>Pseudomonadati</taxon>
        <taxon>Pseudomonadota</taxon>
        <taxon>Alphaproteobacteria</taxon>
        <taxon>Hyphomicrobiales</taxon>
        <taxon>Nitrobacteraceae</taxon>
        <taxon>Nitrobacter</taxon>
    </lineage>
</organism>
<protein>
    <recommendedName>
        <fullName evidence="4">HNH endonuclease</fullName>
    </recommendedName>
</protein>
<accession>Q3SSD2</accession>
<evidence type="ECO:0000256" key="1">
    <source>
        <dbReference type="SAM" id="MobiDB-lite"/>
    </source>
</evidence>
<feature type="region of interest" description="Disordered" evidence="1">
    <location>
        <begin position="1"/>
        <end position="21"/>
    </location>
</feature>
<reference evidence="2 3" key="1">
    <citation type="journal article" date="2006" name="Appl. Environ. Microbiol.">
        <title>Genome sequence of the chemolithoautotrophic nitrite-oxidizing bacterium Nitrobacter winogradskyi Nb-255.</title>
        <authorList>
            <person name="Starkenburg S.R."/>
            <person name="Chain P.S."/>
            <person name="Sayavedra-Soto L.A."/>
            <person name="Hauser L."/>
            <person name="Land M.L."/>
            <person name="Larimer F.W."/>
            <person name="Malfatti S.A."/>
            <person name="Klotz M.G."/>
            <person name="Bottomley P.J."/>
            <person name="Arp D.J."/>
            <person name="Hickey W.J."/>
        </authorList>
    </citation>
    <scope>NUCLEOTIDE SEQUENCE [LARGE SCALE GENOMIC DNA]</scope>
    <source>
        <strain evidence="3">ATCC 25391 / DSM 10237 / CIP 104748 / NCIMB 11846 / Nb-255</strain>
    </source>
</reference>
<evidence type="ECO:0000313" key="3">
    <source>
        <dbReference type="Proteomes" id="UP000002531"/>
    </source>
</evidence>
<dbReference type="KEGG" id="nwi:Nwi_1548"/>
<dbReference type="STRING" id="323098.Nwi_1548"/>
<dbReference type="AlphaFoldDB" id="Q3SSD2"/>
<dbReference type="eggNOG" id="COG1403">
    <property type="taxonomic scope" value="Bacteria"/>
</dbReference>
<evidence type="ECO:0000313" key="2">
    <source>
        <dbReference type="EMBL" id="ABA04809.1"/>
    </source>
</evidence>